<dbReference type="SUPFAM" id="SSF50249">
    <property type="entry name" value="Nucleic acid-binding proteins"/>
    <property type="match status" value="1"/>
</dbReference>
<dbReference type="RefSeq" id="WP_145615608.1">
    <property type="nucleotide sequence ID" value="NZ_VITO01000002.1"/>
</dbReference>
<proteinExistence type="predicted"/>
<dbReference type="AlphaFoldDB" id="A0A560GA75"/>
<protein>
    <submittedName>
        <fullName evidence="1">Cold-shock-like DNA binding protein</fullName>
    </submittedName>
</protein>
<name>A0A560GA75_9PROT</name>
<organism evidence="1 2">
    <name type="scientific">Nitrospirillum amazonense</name>
    <dbReference type="NCBI Taxonomy" id="28077"/>
    <lineage>
        <taxon>Bacteria</taxon>
        <taxon>Pseudomonadati</taxon>
        <taxon>Pseudomonadota</taxon>
        <taxon>Alphaproteobacteria</taxon>
        <taxon>Rhodospirillales</taxon>
        <taxon>Azospirillaceae</taxon>
        <taxon>Nitrospirillum</taxon>
    </lineage>
</organism>
<dbReference type="EMBL" id="VITO01000002">
    <property type="protein sequence ID" value="TWB30803.1"/>
    <property type="molecule type" value="Genomic_DNA"/>
</dbReference>
<sequence>MKKISEIIFGFSDAENYRRRENKDLFNKIFLRTEALEEINKRNIFFLVGEKGTGKTAYAVYYSNYQYGNNKSIHKFIRETDYHKFVTLRKERSLSLSDYTDIWKVIIYLLLSESIINSAGFAETIINYPKFSALKDAIGEYYDHAFSPEIAVALQMVENSRLAAELVAKHLALSVKGQAHKETKTTTNDNRFQTHLLTIERAFESALSSLNLSESHLLFIDGVDIRPSSVPYTEYVDCVKGLANAVWSINNDFAPSIRDSKGRLRVVLLLRPDIFNSLGMQNRNTKLRDNSVVLDWRTVYFSHRQSDLFKMADRMFSAQQDIDLPLGSAWDHYFPFNATNVRADENYPTSFVLFMRNSFHRPRDILTMLDTLADLHQRGGRSGVFEYGDLFSADFRRAYGDYLLGEIKDSLSFYYDEVEFEIFLKFFEFLDGAQKFSHEKYTNAFSEFLEYIMAEGKPTPGFMKSADEFLQFLYDQNILCYIEEAEQGERFIRWCFKERSPSNISPKVKMHQDYEIHYGLANVLNTGQELKKKRKNVRINLDQNARKGNQNQEIEKYNISADSVRIPPKLRSRGIVENADDLSANAHKLGSSVDEANGVLGSGFVMLINVGKKYGFIKDDSGGPDIHFRLSVVKRGSKIRVGNAVVFTLTENGGRKTANFVEKKENDPAWQVVSGN</sequence>
<evidence type="ECO:0000313" key="1">
    <source>
        <dbReference type="EMBL" id="TWB30803.1"/>
    </source>
</evidence>
<reference evidence="1 2" key="1">
    <citation type="submission" date="2019-06" db="EMBL/GenBank/DDBJ databases">
        <title>Genomic Encyclopedia of Type Strains, Phase IV (KMG-V): Genome sequencing to study the core and pangenomes of soil and plant-associated prokaryotes.</title>
        <authorList>
            <person name="Whitman W."/>
        </authorList>
    </citation>
    <scope>NUCLEOTIDE SEQUENCE [LARGE SCALE GENOMIC DNA]</scope>
    <source>
        <strain evidence="1 2">BR 11865</strain>
    </source>
</reference>
<gene>
    <name evidence="1" type="ORF">FBZ88_102368</name>
</gene>
<dbReference type="NCBIfam" id="NF047389">
    <property type="entry name" value="ATPase_Sll1717"/>
    <property type="match status" value="1"/>
</dbReference>
<dbReference type="InterPro" id="IPR012340">
    <property type="entry name" value="NA-bd_OB-fold"/>
</dbReference>
<dbReference type="Proteomes" id="UP000316545">
    <property type="component" value="Unassembled WGS sequence"/>
</dbReference>
<dbReference type="Gene3D" id="2.40.50.140">
    <property type="entry name" value="Nucleic acid-binding proteins"/>
    <property type="match status" value="1"/>
</dbReference>
<dbReference type="InterPro" id="IPR059206">
    <property type="entry name" value="Sll1717-like"/>
</dbReference>
<accession>A0A560GA75</accession>
<comment type="caution">
    <text evidence="1">The sequence shown here is derived from an EMBL/GenBank/DDBJ whole genome shotgun (WGS) entry which is preliminary data.</text>
</comment>
<keyword evidence="2" id="KW-1185">Reference proteome</keyword>
<evidence type="ECO:0000313" key="2">
    <source>
        <dbReference type="Proteomes" id="UP000316545"/>
    </source>
</evidence>